<keyword evidence="4 10" id="KW-0456">Lyase</keyword>
<dbReference type="GO" id="GO:0043748">
    <property type="term" value="F:O-succinylbenzoate synthase activity"/>
    <property type="evidence" value="ECO:0007669"/>
    <property type="project" value="UniProtKB-EC"/>
</dbReference>
<evidence type="ECO:0000256" key="4">
    <source>
        <dbReference type="ARBA" id="ARBA00023239"/>
    </source>
</evidence>
<dbReference type="SFLD" id="SFLDS00001">
    <property type="entry name" value="Enolase"/>
    <property type="match status" value="1"/>
</dbReference>
<dbReference type="SUPFAM" id="SSF51604">
    <property type="entry name" value="Enolase C-terminal domain-like"/>
    <property type="match status" value="1"/>
</dbReference>
<accession>A0A7Z7VX10</accession>
<dbReference type="RefSeq" id="WP_016425414.1">
    <property type="nucleotide sequence ID" value="NZ_CABKRV010000001.1"/>
</dbReference>
<dbReference type="AlphaFoldDB" id="A0A7Z7VX10"/>
<dbReference type="InterPro" id="IPR010197">
    <property type="entry name" value="OSBS/NAAAR"/>
</dbReference>
<dbReference type="SFLD" id="SFLDF00009">
    <property type="entry name" value="o-succinylbenzoate_synthase"/>
    <property type="match status" value="1"/>
</dbReference>
<dbReference type="GO" id="GO:0046872">
    <property type="term" value="F:metal ion binding"/>
    <property type="evidence" value="ECO:0007669"/>
    <property type="project" value="UniProtKB-KW"/>
</dbReference>
<dbReference type="Proteomes" id="UP000264146">
    <property type="component" value="Chromosome"/>
</dbReference>
<evidence type="ECO:0000256" key="2">
    <source>
        <dbReference type="ARBA" id="ARBA00022723"/>
    </source>
</evidence>
<evidence type="ECO:0000313" key="12">
    <source>
        <dbReference type="Proteomes" id="UP000572988"/>
    </source>
</evidence>
<dbReference type="Pfam" id="PF13378">
    <property type="entry name" value="MR_MLE_C"/>
    <property type="match status" value="1"/>
</dbReference>
<dbReference type="EMBL" id="LR962863">
    <property type="protein sequence ID" value="CAD7359411.1"/>
    <property type="molecule type" value="Genomic_DNA"/>
</dbReference>
<sequence>MKLMGIHFYRFDPRFVHPIQTAKIKLTHRHTLFVALQDEHGKLWFGECNAFETDWYHHETITDVKQTLQKWFENVRGQEIRNFSEGQKLVSTLDPFPAARATIIMAMYPMFYPLECFSIPMTITINGDFNQRLMKLDQAGRIKLKWNADILSQVKMLTTMYPMIPVSTDANQTLTQKDEATLKQLKSYQLAYIEEPFQSLDDKIDDQSLPPIAIDEHATSEEAIMEWIQSKAVRIIVLKPFRLGGIDRVLSIIERLKKEDVQFVLGGMYECGLSRYYTALLSREGNYAGDIPEDGFYFKEDIVTGSGTLKNGRLYFKPPEVNQSLLLAL</sequence>
<protein>
    <recommendedName>
        <fullName evidence="5 6">o-succinylbenzoate synthase</fullName>
        <ecNumber evidence="5 6">4.2.1.113</ecNumber>
    </recommendedName>
</protein>
<reference evidence="10" key="2">
    <citation type="submission" date="2018-06" db="EMBL/GenBank/DDBJ databases">
        <authorList>
            <consortium name="Pathogen Informatics"/>
            <person name="Doyle S."/>
        </authorList>
    </citation>
    <scope>NUCLEOTIDE SEQUENCE [LARGE SCALE GENOMIC DNA]</scope>
    <source>
        <strain evidence="10">NCTC12218</strain>
    </source>
</reference>
<dbReference type="Gene3D" id="3.20.20.120">
    <property type="entry name" value="Enolase-like C-terminal domain"/>
    <property type="match status" value="1"/>
</dbReference>
<dbReference type="EMBL" id="UHEF01000001">
    <property type="protein sequence ID" value="SUM88295.1"/>
    <property type="molecule type" value="Genomic_DNA"/>
</dbReference>
<reference evidence="8 11" key="3">
    <citation type="submission" date="2020-11" db="EMBL/GenBank/DDBJ databases">
        <authorList>
            <consortium name="Pathogen Informatics"/>
        </authorList>
    </citation>
    <scope>NUCLEOTIDE SEQUENCE [LARGE SCALE GENOMIC DNA]</scope>
    <source>
        <strain evidence="8 11">NCTC12218</strain>
    </source>
</reference>
<evidence type="ECO:0000313" key="9">
    <source>
        <dbReference type="EMBL" id="NHA34997.1"/>
    </source>
</evidence>
<dbReference type="InterPro" id="IPR029065">
    <property type="entry name" value="Enolase_C-like"/>
</dbReference>
<organism evidence="10">
    <name type="scientific">Staphylococcus schleiferi</name>
    <dbReference type="NCBI Taxonomy" id="1295"/>
    <lineage>
        <taxon>Bacteria</taxon>
        <taxon>Bacillati</taxon>
        <taxon>Bacillota</taxon>
        <taxon>Bacilli</taxon>
        <taxon>Bacillales</taxon>
        <taxon>Staphylococcaceae</taxon>
        <taxon>Staphylococcus</taxon>
    </lineage>
</organism>
<keyword evidence="3" id="KW-0460">Magnesium</keyword>
<dbReference type="Gene3D" id="3.30.390.10">
    <property type="entry name" value="Enolase-like, N-terminal domain"/>
    <property type="match status" value="1"/>
</dbReference>
<dbReference type="EMBL" id="POVK01000048">
    <property type="protein sequence ID" value="NHA34997.1"/>
    <property type="molecule type" value="Genomic_DNA"/>
</dbReference>
<dbReference type="PANTHER" id="PTHR48073:SF5">
    <property type="entry name" value="O-SUCCINYLBENZOATE SYNTHASE"/>
    <property type="match status" value="1"/>
</dbReference>
<dbReference type="Proteomes" id="UP000572988">
    <property type="component" value="Unassembled WGS sequence"/>
</dbReference>
<evidence type="ECO:0000256" key="3">
    <source>
        <dbReference type="ARBA" id="ARBA00022842"/>
    </source>
</evidence>
<dbReference type="SUPFAM" id="SSF54826">
    <property type="entry name" value="Enolase N-terminal domain-like"/>
    <property type="match status" value="1"/>
</dbReference>
<evidence type="ECO:0000313" key="8">
    <source>
        <dbReference type="EMBL" id="CAD7359411.1"/>
    </source>
</evidence>
<dbReference type="InterPro" id="IPR029017">
    <property type="entry name" value="Enolase-like_N"/>
</dbReference>
<evidence type="ECO:0000256" key="5">
    <source>
        <dbReference type="ARBA" id="ARBA00029491"/>
    </source>
</evidence>
<gene>
    <name evidence="10" type="primary">menC_1</name>
    <name evidence="9" type="synonym">menC</name>
    <name evidence="9" type="ORF">C1O36_11035</name>
    <name evidence="10" type="ORF">NCTC12218_01056</name>
</gene>
<evidence type="ECO:0000313" key="11">
    <source>
        <dbReference type="Proteomes" id="UP000264146"/>
    </source>
</evidence>
<name>A0A7Z7VX10_STASC</name>
<evidence type="ECO:0000256" key="1">
    <source>
        <dbReference type="ARBA" id="ARBA00001968"/>
    </source>
</evidence>
<dbReference type="EC" id="4.2.1.113" evidence="5 6"/>
<feature type="domain" description="Enolase C-terminal" evidence="7">
    <location>
        <begin position="138"/>
        <end position="315"/>
    </location>
</feature>
<evidence type="ECO:0000256" key="6">
    <source>
        <dbReference type="NCBIfam" id="TIGR01928"/>
    </source>
</evidence>
<dbReference type="NCBIfam" id="TIGR01928">
    <property type="entry name" value="menC_lowGC_arch"/>
    <property type="match status" value="1"/>
</dbReference>
<reference evidence="9 12" key="1">
    <citation type="submission" date="2018-01" db="EMBL/GenBank/DDBJ databases">
        <title>Complete genome sequence of Staphylococcus Scheliferi isolated from human.</title>
        <authorList>
            <person name="Abouelkhair M.A."/>
            <person name="Bemis D.A."/>
            <person name="Kania S.A."/>
        </authorList>
    </citation>
    <scope>NUCLEOTIDE SEQUENCE [LARGE SCALE GENOMIC DNA]</scope>
    <source>
        <strain evidence="9 12">ATCC 43808</strain>
    </source>
</reference>
<evidence type="ECO:0000259" key="7">
    <source>
        <dbReference type="Pfam" id="PF13378"/>
    </source>
</evidence>
<dbReference type="InterPro" id="IPR036849">
    <property type="entry name" value="Enolase-like_C_sf"/>
</dbReference>
<comment type="cofactor">
    <cofactor evidence="1">
        <name>a divalent metal cation</name>
        <dbReference type="ChEBI" id="CHEBI:60240"/>
    </cofactor>
</comment>
<dbReference type="SFLD" id="SFLDG00180">
    <property type="entry name" value="muconate_cycloisomerase"/>
    <property type="match status" value="1"/>
</dbReference>
<dbReference type="GO" id="GO:0009234">
    <property type="term" value="P:menaquinone biosynthetic process"/>
    <property type="evidence" value="ECO:0007669"/>
    <property type="project" value="UniProtKB-UniRule"/>
</dbReference>
<keyword evidence="2" id="KW-0479">Metal-binding</keyword>
<proteinExistence type="predicted"/>
<keyword evidence="12" id="KW-1185">Reference proteome</keyword>
<dbReference type="PANTHER" id="PTHR48073">
    <property type="entry name" value="O-SUCCINYLBENZOATE SYNTHASE-RELATED"/>
    <property type="match status" value="1"/>
</dbReference>
<evidence type="ECO:0000313" key="10">
    <source>
        <dbReference type="EMBL" id="SUM88295.1"/>
    </source>
</evidence>